<keyword evidence="3" id="KW-1185">Reference proteome</keyword>
<keyword evidence="1" id="KW-1133">Transmembrane helix</keyword>
<keyword evidence="1" id="KW-0472">Membrane</keyword>
<dbReference type="EMBL" id="CCKQ01008703">
    <property type="protein sequence ID" value="CDW80168.1"/>
    <property type="molecule type" value="Genomic_DNA"/>
</dbReference>
<organism evidence="2 3">
    <name type="scientific">Stylonychia lemnae</name>
    <name type="common">Ciliate</name>
    <dbReference type="NCBI Taxonomy" id="5949"/>
    <lineage>
        <taxon>Eukaryota</taxon>
        <taxon>Sar</taxon>
        <taxon>Alveolata</taxon>
        <taxon>Ciliophora</taxon>
        <taxon>Intramacronucleata</taxon>
        <taxon>Spirotrichea</taxon>
        <taxon>Stichotrichia</taxon>
        <taxon>Sporadotrichida</taxon>
        <taxon>Oxytrichidae</taxon>
        <taxon>Stylonychinae</taxon>
        <taxon>Stylonychia</taxon>
    </lineage>
</organism>
<dbReference type="Proteomes" id="UP000039865">
    <property type="component" value="Unassembled WGS sequence"/>
</dbReference>
<dbReference type="AlphaFoldDB" id="A0A078AH48"/>
<name>A0A078AH48_STYLE</name>
<evidence type="ECO:0000313" key="2">
    <source>
        <dbReference type="EMBL" id="CDW80168.1"/>
    </source>
</evidence>
<evidence type="ECO:0000256" key="1">
    <source>
        <dbReference type="SAM" id="Phobius"/>
    </source>
</evidence>
<evidence type="ECO:0000313" key="3">
    <source>
        <dbReference type="Proteomes" id="UP000039865"/>
    </source>
</evidence>
<accession>A0A078AH48</accession>
<keyword evidence="1" id="KW-0812">Transmembrane</keyword>
<sequence>MKKVFRMILSLLMETFDTQLNSILHPSTGQRKGFSPVWIRRWSNRLCHLRKSLPQPSKSHENIFDYLPVVVLVYFTIVNSLVFGIWTLLVVNLGNSSLNLKGRGLQLKDVIGVLKEKIIFEVAEHYQESILTVGY</sequence>
<gene>
    <name evidence="2" type="primary">Contig7912.g395</name>
    <name evidence="2" type="ORF">STYLEM_9164</name>
</gene>
<reference evidence="2 3" key="1">
    <citation type="submission" date="2014-06" db="EMBL/GenBank/DDBJ databases">
        <authorList>
            <person name="Swart Estienne"/>
        </authorList>
    </citation>
    <scope>NUCLEOTIDE SEQUENCE [LARGE SCALE GENOMIC DNA]</scope>
    <source>
        <strain evidence="2 3">130c</strain>
    </source>
</reference>
<proteinExistence type="predicted"/>
<protein>
    <submittedName>
        <fullName evidence="2">Uncharacterized protein</fullName>
    </submittedName>
</protein>
<dbReference type="InParanoid" id="A0A078AH48"/>
<feature type="transmembrane region" description="Helical" evidence="1">
    <location>
        <begin position="66"/>
        <end position="89"/>
    </location>
</feature>